<comment type="caution">
    <text evidence="3">The sequence shown here is derived from an EMBL/GenBank/DDBJ whole genome shotgun (WGS) entry which is preliminary data.</text>
</comment>
<feature type="region of interest" description="Disordered" evidence="1">
    <location>
        <begin position="478"/>
        <end position="519"/>
    </location>
</feature>
<feature type="compositionally biased region" description="Polar residues" evidence="1">
    <location>
        <begin position="853"/>
        <end position="866"/>
    </location>
</feature>
<accession>A0A0G2HHU8</accession>
<dbReference type="EMBL" id="LCWF01000018">
    <property type="protein sequence ID" value="KKY27985.1"/>
    <property type="molecule type" value="Genomic_DNA"/>
</dbReference>
<dbReference type="Gene3D" id="2.30.29.30">
    <property type="entry name" value="Pleckstrin-homology domain (PH domain)/Phosphotyrosine-binding domain (PTB)"/>
    <property type="match status" value="1"/>
</dbReference>
<dbReference type="CDD" id="cd13170">
    <property type="entry name" value="RanBD_NUP50"/>
    <property type="match status" value="1"/>
</dbReference>
<keyword evidence="4" id="KW-1185">Reference proteome</keyword>
<evidence type="ECO:0000313" key="3">
    <source>
        <dbReference type="EMBL" id="KKY27985.1"/>
    </source>
</evidence>
<feature type="compositionally biased region" description="Low complexity" evidence="1">
    <location>
        <begin position="670"/>
        <end position="679"/>
    </location>
</feature>
<feature type="compositionally biased region" description="Polar residues" evidence="1">
    <location>
        <begin position="984"/>
        <end position="994"/>
    </location>
</feature>
<evidence type="ECO:0000313" key="4">
    <source>
        <dbReference type="Proteomes" id="UP000053317"/>
    </source>
</evidence>
<feature type="compositionally biased region" description="Low complexity" evidence="1">
    <location>
        <begin position="1135"/>
        <end position="1148"/>
    </location>
</feature>
<reference evidence="3 4" key="1">
    <citation type="submission" date="2015-05" db="EMBL/GenBank/DDBJ databases">
        <title>Distinctive expansion of gene families associated with plant cell wall degradation and secondary metabolism in the genomes of grapevine trunk pathogens.</title>
        <authorList>
            <person name="Lawrence D.P."/>
            <person name="Travadon R."/>
            <person name="Rolshausen P.E."/>
            <person name="Baumgartner K."/>
        </authorList>
    </citation>
    <scope>NUCLEOTIDE SEQUENCE [LARGE SCALE GENOMIC DNA]</scope>
    <source>
        <strain evidence="3">UCRPC4</strain>
    </source>
</reference>
<feature type="compositionally biased region" description="Basic and acidic residues" evidence="1">
    <location>
        <begin position="799"/>
        <end position="818"/>
    </location>
</feature>
<feature type="compositionally biased region" description="Polar residues" evidence="1">
    <location>
        <begin position="604"/>
        <end position="669"/>
    </location>
</feature>
<feature type="region of interest" description="Disordered" evidence="1">
    <location>
        <begin position="134"/>
        <end position="373"/>
    </location>
</feature>
<dbReference type="InterPro" id="IPR053074">
    <property type="entry name" value="NPC_Nucleoporin"/>
</dbReference>
<dbReference type="InterPro" id="IPR000156">
    <property type="entry name" value="Ran_bind_dom"/>
</dbReference>
<feature type="compositionally biased region" description="Polar residues" evidence="1">
    <location>
        <begin position="134"/>
        <end position="143"/>
    </location>
</feature>
<feature type="compositionally biased region" description="Acidic residues" evidence="1">
    <location>
        <begin position="789"/>
        <end position="798"/>
    </location>
</feature>
<feature type="region of interest" description="Disordered" evidence="1">
    <location>
        <begin position="575"/>
        <end position="1152"/>
    </location>
</feature>
<feature type="compositionally biased region" description="Low complexity" evidence="1">
    <location>
        <begin position="29"/>
        <end position="42"/>
    </location>
</feature>
<dbReference type="PANTHER" id="PTHR38697">
    <property type="entry name" value="NUCLEAR PORE COMPLEX PROTEIN SIMILAR TO S. CEREVISIAE NUP2 (EUROFUNG)"/>
    <property type="match status" value="1"/>
</dbReference>
<dbReference type="Proteomes" id="UP000053317">
    <property type="component" value="Unassembled WGS sequence"/>
</dbReference>
<evidence type="ECO:0000256" key="1">
    <source>
        <dbReference type="SAM" id="MobiDB-lite"/>
    </source>
</evidence>
<feature type="compositionally biased region" description="Acidic residues" evidence="1">
    <location>
        <begin position="895"/>
        <end position="940"/>
    </location>
</feature>
<sequence length="1322" mass="140374">MADQQLKRRAESQREGYSDSFNSRDSNDAPQKATAAQMAARNTAKENQPPPSQTPSFSGNIFNTAKENQPPSSQAPSPVFAFGGDKTVDIGQNKPANEQQTSNTVDFGAPVASSNQSNLFSGFGSQTVPNTSIFGAQTQSSGDTVMASPEKASGGANIIFGSSSTAQASSKPTFTFGAPQNGVSNSSVFGNSKASESDSSPKETPSSVFQPSIFAKPATNADPASSANPFGQSQAANSFSGFGKPTTTEPAKQEGQTKPLFAFAQPAASEKANSAPSALEHPSPAMNSQSKAPQATFGQSAPAGNDMSKTSPFKPTPGTTLTKNPQELQSTRRSKSPEKRYAESPEPERNWVAPPKVQSMSIPGPARNHPIKRSVFLDAMDTVKKMETPKLQWNPNSQQFIPRIHESLFVDKPISDEDHSDQNTQATPSANESGSSDQATKPKDQETDQKSGTRDIFQSKPATPTTKNLFANALKSAESATKPLPASQASASSPTPDTTTKKPVRVETLGPAKLPTYLNEDGRSQVDRMFRLRGLNASFKTRVAALDPASSDLDTLIRFYVASRENIGESVGLYQRAQAGSKRKIESTDRTDDEVDNSKKPRSSLISNDRSDKLSNPTQSIASQSPLKFNFSSGNSSFDQSKTSSVQAQPASNPLPSQTQSKSPNNLFGQSASASAQSQPATNIFRSNASTQEVPKANMFQKALEKPSENPQASDKDSSSRPVSTSGPTFTPKFTVGYNQSKSGGVKIPQFGAVTSGSNDFLSQFGAQSKKNVEMMQQEEKEKRKAEDFDSDEDDEAEFDRKLEEERAAKRARIEELSKSSSTFFKLGSGTSSDKSGDGKSDQADQGKPASWFPTSGSSTPSTANGASVFESLKSGSPQSFSNTFASFENNQSPSDDDQDDDDEDHSVDYPDDETEDPSYDPDQDADQDDSENAEVEAEVTETVKPSGPSLFDRLTPKSSSENEEKMTEASNTGRSLFDRLTPKPTSDEQNATNPAKPLFGSNTISTTPAKPLFGSATMSTTPKGQAGNGIFGAGNGTPANGDSKLSDSLFGSTPKPGDNIFGSTPKPVNGDSKLYDSLIGSNPKPGGSIFGSTSKPFGDHTWKPDSPIKFGGTPSVNLTAASPPKQLFSNLFGSSSTSSAPNTTTPSVGFSFGAPPASNSLAPSVFSSAGTSRATSPGATDDSAPENSEDVPKDEQLSLMDSRPGEENEDTLYEARAKLLKWDDQGKTWASMGLGTLRILKDKHSGKTRMLLRSEPGASILLNTLVRSSITYKPMASDGRDTAAVKFADVLSDGQLAQRVLKVKSVTMAQEMAKILTSNAQ</sequence>
<dbReference type="SUPFAM" id="SSF50729">
    <property type="entry name" value="PH domain-like"/>
    <property type="match status" value="1"/>
</dbReference>
<proteinExistence type="predicted"/>
<feature type="region of interest" description="Disordered" evidence="1">
    <location>
        <begin position="1164"/>
        <end position="1211"/>
    </location>
</feature>
<feature type="compositionally biased region" description="Basic and acidic residues" evidence="1">
    <location>
        <begin position="835"/>
        <end position="845"/>
    </location>
</feature>
<feature type="compositionally biased region" description="Polar residues" evidence="1">
    <location>
        <begin position="720"/>
        <end position="729"/>
    </location>
</feature>
<dbReference type="OrthoDB" id="185618at2759"/>
<feature type="compositionally biased region" description="Polar residues" evidence="1">
    <location>
        <begin position="307"/>
        <end position="331"/>
    </location>
</feature>
<feature type="compositionally biased region" description="Polar residues" evidence="1">
    <location>
        <begin position="54"/>
        <end position="76"/>
    </location>
</feature>
<feature type="compositionally biased region" description="Polar residues" evidence="1">
    <location>
        <begin position="753"/>
        <end position="769"/>
    </location>
</feature>
<feature type="compositionally biased region" description="Polar residues" evidence="1">
    <location>
        <begin position="391"/>
        <end position="400"/>
    </location>
</feature>
<feature type="compositionally biased region" description="Polar residues" evidence="1">
    <location>
        <begin position="285"/>
        <end position="299"/>
    </location>
</feature>
<dbReference type="PROSITE" id="PS50196">
    <property type="entry name" value="RANBD1"/>
    <property type="match status" value="1"/>
</dbReference>
<feature type="compositionally biased region" description="Basic and acidic residues" evidence="1">
    <location>
        <begin position="403"/>
        <end position="421"/>
    </location>
</feature>
<feature type="compositionally biased region" description="Polar residues" evidence="1">
    <location>
        <begin position="680"/>
        <end position="693"/>
    </location>
</feature>
<feature type="compositionally biased region" description="Gly residues" evidence="1">
    <location>
        <begin position="1027"/>
        <end position="1036"/>
    </location>
</feature>
<evidence type="ECO:0000259" key="2">
    <source>
        <dbReference type="PROSITE" id="PS50196"/>
    </source>
</evidence>
<feature type="compositionally biased region" description="Basic and acidic residues" evidence="1">
    <location>
        <begin position="1"/>
        <end position="17"/>
    </location>
</feature>
<name>A0A0G2HHU8_PHACM</name>
<feature type="compositionally biased region" description="Polar residues" evidence="1">
    <location>
        <begin position="160"/>
        <end position="173"/>
    </location>
</feature>
<protein>
    <submittedName>
        <fullName evidence="3">Putative rnase3 domain protein</fullName>
    </submittedName>
</protein>
<feature type="compositionally biased region" description="Low complexity" evidence="1">
    <location>
        <begin position="181"/>
        <end position="192"/>
    </location>
</feature>
<dbReference type="PANTHER" id="PTHR38697:SF1">
    <property type="entry name" value="NUCLEAR PORE COMPLEX PROTEIN SIMILAR TO S. CEREVISIAE NUP2 (EUROFUNG)"/>
    <property type="match status" value="1"/>
</dbReference>
<feature type="compositionally biased region" description="Polar residues" evidence="1">
    <location>
        <begin position="422"/>
        <end position="439"/>
    </location>
</feature>
<feature type="compositionally biased region" description="Basic and acidic residues" evidence="1">
    <location>
        <begin position="703"/>
        <end position="719"/>
    </location>
</feature>
<dbReference type="Pfam" id="PF00638">
    <property type="entry name" value="Ran_BP1"/>
    <property type="match status" value="1"/>
</dbReference>
<feature type="region of interest" description="Disordered" evidence="1">
    <location>
        <begin position="1"/>
        <end position="110"/>
    </location>
</feature>
<feature type="compositionally biased region" description="Polar residues" evidence="1">
    <location>
        <begin position="1164"/>
        <end position="1179"/>
    </location>
</feature>
<feature type="domain" description="RanBD1" evidence="2">
    <location>
        <begin position="1187"/>
        <end position="1322"/>
    </location>
</feature>
<feature type="compositionally biased region" description="Low complexity" evidence="1">
    <location>
        <begin position="482"/>
        <end position="498"/>
    </location>
</feature>
<dbReference type="SMART" id="SM00160">
    <property type="entry name" value="RanBD"/>
    <property type="match status" value="1"/>
</dbReference>
<feature type="compositionally biased region" description="Polar residues" evidence="1">
    <location>
        <begin position="874"/>
        <end position="894"/>
    </location>
</feature>
<feature type="compositionally biased region" description="Polar residues" evidence="1">
    <location>
        <begin position="94"/>
        <end position="105"/>
    </location>
</feature>
<feature type="compositionally biased region" description="Basic and acidic residues" evidence="1">
    <location>
        <begin position="335"/>
        <end position="349"/>
    </location>
</feature>
<reference evidence="3 4" key="2">
    <citation type="submission" date="2015-05" db="EMBL/GenBank/DDBJ databases">
        <authorList>
            <person name="Morales-Cruz A."/>
            <person name="Amrine K.C."/>
            <person name="Cantu D."/>
        </authorList>
    </citation>
    <scope>NUCLEOTIDE SEQUENCE [LARGE SCALE GENOMIC DNA]</scope>
    <source>
        <strain evidence="3">UCRPC4</strain>
    </source>
</reference>
<feature type="compositionally biased region" description="Polar residues" evidence="1">
    <location>
        <begin position="222"/>
        <end position="256"/>
    </location>
</feature>
<dbReference type="InterPro" id="IPR011993">
    <property type="entry name" value="PH-like_dom_sf"/>
</dbReference>
<organism evidence="3 4">
    <name type="scientific">Phaeomoniella chlamydospora</name>
    <name type="common">Phaeoacremonium chlamydosporum</name>
    <dbReference type="NCBI Taxonomy" id="158046"/>
    <lineage>
        <taxon>Eukaryota</taxon>
        <taxon>Fungi</taxon>
        <taxon>Dikarya</taxon>
        <taxon>Ascomycota</taxon>
        <taxon>Pezizomycotina</taxon>
        <taxon>Eurotiomycetes</taxon>
        <taxon>Chaetothyriomycetidae</taxon>
        <taxon>Phaeomoniellales</taxon>
        <taxon>Phaeomoniellaceae</taxon>
        <taxon>Phaeomoniella</taxon>
    </lineage>
</organism>
<feature type="compositionally biased region" description="Basic and acidic residues" evidence="1">
    <location>
        <begin position="778"/>
        <end position="788"/>
    </location>
</feature>
<feature type="compositionally biased region" description="Basic and acidic residues" evidence="1">
    <location>
        <begin position="440"/>
        <end position="453"/>
    </location>
</feature>
<gene>
    <name evidence="3" type="ORF">UCRPC4_g00720</name>
</gene>
<feature type="region of interest" description="Disordered" evidence="1">
    <location>
        <begin position="388"/>
        <end position="465"/>
    </location>
</feature>